<gene>
    <name evidence="3" type="ORF">FAB82_07215</name>
</gene>
<sequence>MTSISPEGLSVGLSRRLRALILQVSVLVLLAVVFWVVLPGWLCLSVVHAFEIRQVVADEVGTPGTVTIERYRPATGRGTSSCHGTFTPDDGGPTIEVEIEARHCEEGQRSRARLDDTLTLQSWIRQPRAWTPGMHTGDYGALVAGAVLWNSMGFMAAIMLITRRIRSRKGARRPAGPAQPPSPPDPPVEGPTPRPPGFIEPLPSVFTIDR</sequence>
<keyword evidence="2" id="KW-0812">Transmembrane</keyword>
<proteinExistence type="predicted"/>
<keyword evidence="4" id="KW-1185">Reference proteome</keyword>
<accession>A0A4S8QD82</accession>
<evidence type="ECO:0000313" key="3">
    <source>
        <dbReference type="EMBL" id="THV42260.1"/>
    </source>
</evidence>
<dbReference type="OrthoDB" id="3526581at2"/>
<protein>
    <submittedName>
        <fullName evidence="3">Uncharacterized protein</fullName>
    </submittedName>
</protein>
<dbReference type="RefSeq" id="WP_136533874.1">
    <property type="nucleotide sequence ID" value="NZ_STGY01000026.1"/>
</dbReference>
<reference evidence="3 4" key="2">
    <citation type="submission" date="2019-05" db="EMBL/GenBank/DDBJ databases">
        <title>Glycomyces buryatensis sp. nov.</title>
        <authorList>
            <person name="Nikitina E."/>
        </authorList>
    </citation>
    <scope>NUCLEOTIDE SEQUENCE [LARGE SCALE GENOMIC DNA]</scope>
    <source>
        <strain evidence="3 4">18</strain>
    </source>
</reference>
<name>A0A4S8QD82_9ACTN</name>
<evidence type="ECO:0000313" key="4">
    <source>
        <dbReference type="Proteomes" id="UP000308760"/>
    </source>
</evidence>
<dbReference type="AlphaFoldDB" id="A0A4S8QD82"/>
<dbReference type="Proteomes" id="UP000308760">
    <property type="component" value="Unassembled WGS sequence"/>
</dbReference>
<dbReference type="EMBL" id="STGY01000026">
    <property type="protein sequence ID" value="THV42260.1"/>
    <property type="molecule type" value="Genomic_DNA"/>
</dbReference>
<evidence type="ECO:0000256" key="1">
    <source>
        <dbReference type="SAM" id="MobiDB-lite"/>
    </source>
</evidence>
<organism evidence="3 4">
    <name type="scientific">Glycomyces buryatensis</name>
    <dbReference type="NCBI Taxonomy" id="2570927"/>
    <lineage>
        <taxon>Bacteria</taxon>
        <taxon>Bacillati</taxon>
        <taxon>Actinomycetota</taxon>
        <taxon>Actinomycetes</taxon>
        <taxon>Glycomycetales</taxon>
        <taxon>Glycomycetaceae</taxon>
        <taxon>Glycomyces</taxon>
    </lineage>
</organism>
<feature type="transmembrane region" description="Helical" evidence="2">
    <location>
        <begin position="139"/>
        <end position="162"/>
    </location>
</feature>
<reference evidence="4" key="1">
    <citation type="submission" date="2019-04" db="EMBL/GenBank/DDBJ databases">
        <title>Nocardioides xinjiangensis sp. nov.</title>
        <authorList>
            <person name="Liu S."/>
        </authorList>
    </citation>
    <scope>NUCLEOTIDE SEQUENCE [LARGE SCALE GENOMIC DNA]</scope>
    <source>
        <strain evidence="4">18</strain>
    </source>
</reference>
<evidence type="ECO:0000256" key="2">
    <source>
        <dbReference type="SAM" id="Phobius"/>
    </source>
</evidence>
<feature type="region of interest" description="Disordered" evidence="1">
    <location>
        <begin position="169"/>
        <end position="210"/>
    </location>
</feature>
<comment type="caution">
    <text evidence="3">The sequence shown here is derived from an EMBL/GenBank/DDBJ whole genome shotgun (WGS) entry which is preliminary data.</text>
</comment>
<feature type="transmembrane region" description="Helical" evidence="2">
    <location>
        <begin position="20"/>
        <end position="38"/>
    </location>
</feature>
<keyword evidence="2" id="KW-0472">Membrane</keyword>
<keyword evidence="2" id="KW-1133">Transmembrane helix</keyword>
<feature type="compositionally biased region" description="Pro residues" evidence="1">
    <location>
        <begin position="177"/>
        <end position="198"/>
    </location>
</feature>